<protein>
    <recommendedName>
        <fullName evidence="3">F-box domain-containing protein</fullName>
    </recommendedName>
</protein>
<organism evidence="1 2">
    <name type="scientific">Armillaria ostoyae</name>
    <name type="common">Armillaria root rot fungus</name>
    <dbReference type="NCBI Taxonomy" id="47428"/>
    <lineage>
        <taxon>Eukaryota</taxon>
        <taxon>Fungi</taxon>
        <taxon>Dikarya</taxon>
        <taxon>Basidiomycota</taxon>
        <taxon>Agaricomycotina</taxon>
        <taxon>Agaricomycetes</taxon>
        <taxon>Agaricomycetidae</taxon>
        <taxon>Agaricales</taxon>
        <taxon>Marasmiineae</taxon>
        <taxon>Physalacriaceae</taxon>
        <taxon>Armillaria</taxon>
    </lineage>
</organism>
<dbReference type="OrthoDB" id="2977329at2759"/>
<gene>
    <name evidence="1" type="ORF">ARMOST_02016</name>
</gene>
<dbReference type="AlphaFoldDB" id="A0A284QQK5"/>
<dbReference type="Proteomes" id="UP000219338">
    <property type="component" value="Unassembled WGS sequence"/>
</dbReference>
<evidence type="ECO:0000313" key="1">
    <source>
        <dbReference type="EMBL" id="SJK98747.1"/>
    </source>
</evidence>
<sequence length="126" mass="14055">MLEPSRLPPEILDTIIDELQNDKKSLLQASLACKAICPRTRVHLFSITSLSSQSDCDRLLKLITLSPKLALHFKSLDIMMIQLQDIHETLAAYGGLTVIESLVNVTRFSLTSSYRVYNPVLTAPSQ</sequence>
<dbReference type="EMBL" id="FUEG01000001">
    <property type="protein sequence ID" value="SJK98747.1"/>
    <property type="molecule type" value="Genomic_DNA"/>
</dbReference>
<accession>A0A284QQK5</accession>
<proteinExistence type="predicted"/>
<evidence type="ECO:0008006" key="3">
    <source>
        <dbReference type="Google" id="ProtNLM"/>
    </source>
</evidence>
<name>A0A284QQK5_ARMOS</name>
<keyword evidence="2" id="KW-1185">Reference proteome</keyword>
<evidence type="ECO:0000313" key="2">
    <source>
        <dbReference type="Proteomes" id="UP000219338"/>
    </source>
</evidence>
<reference evidence="2" key="1">
    <citation type="journal article" date="2017" name="Nat. Ecol. Evol.">
        <title>Genome expansion and lineage-specific genetic innovations in the forest pathogenic fungi Armillaria.</title>
        <authorList>
            <person name="Sipos G."/>
            <person name="Prasanna A.N."/>
            <person name="Walter M.C."/>
            <person name="O'Connor E."/>
            <person name="Balint B."/>
            <person name="Krizsan K."/>
            <person name="Kiss B."/>
            <person name="Hess J."/>
            <person name="Varga T."/>
            <person name="Slot J."/>
            <person name="Riley R."/>
            <person name="Boka B."/>
            <person name="Rigling D."/>
            <person name="Barry K."/>
            <person name="Lee J."/>
            <person name="Mihaltcheva S."/>
            <person name="LaButti K."/>
            <person name="Lipzen A."/>
            <person name="Waldron R."/>
            <person name="Moloney N.M."/>
            <person name="Sperisen C."/>
            <person name="Kredics L."/>
            <person name="Vagvoelgyi C."/>
            <person name="Patrignani A."/>
            <person name="Fitzpatrick D."/>
            <person name="Nagy I."/>
            <person name="Doyle S."/>
            <person name="Anderson J.B."/>
            <person name="Grigoriev I.V."/>
            <person name="Gueldener U."/>
            <person name="Muensterkoetter M."/>
            <person name="Nagy L.G."/>
        </authorList>
    </citation>
    <scope>NUCLEOTIDE SEQUENCE [LARGE SCALE GENOMIC DNA]</scope>
    <source>
        <strain evidence="2">C18/9</strain>
    </source>
</reference>